<dbReference type="PANTHER" id="PTHR12161">
    <property type="entry name" value="IST1 FAMILY MEMBER"/>
    <property type="match status" value="1"/>
</dbReference>
<reference evidence="4" key="2">
    <citation type="submission" date="2015-03" db="UniProtKB">
        <authorList>
            <consortium name="EnsemblPlants"/>
        </authorList>
    </citation>
    <scope>IDENTIFICATION</scope>
</reference>
<evidence type="ECO:0000313" key="4">
    <source>
        <dbReference type="EnsemblPlants" id="Bo3g042140.1"/>
    </source>
</evidence>
<dbReference type="eggNOG" id="KOG2027">
    <property type="taxonomic scope" value="Eukaryota"/>
</dbReference>
<dbReference type="InterPro" id="IPR042277">
    <property type="entry name" value="IST1-like"/>
</dbReference>
<comment type="similarity">
    <text evidence="1">Belongs to the IST1 family.</text>
</comment>
<evidence type="ECO:0000256" key="2">
    <source>
        <dbReference type="SAM" id="MobiDB-lite"/>
    </source>
</evidence>
<dbReference type="GO" id="GO:0015031">
    <property type="term" value="P:protein transport"/>
    <property type="evidence" value="ECO:0007669"/>
    <property type="project" value="InterPro"/>
</dbReference>
<sequence length="344" mass="38194">MAKILFQLLLGCSQILFVDKLSVKAPDGPTKNKILKEIATEHNVTWEPEYLVEPDPKETVLMSGASSSQSVSGINSYSSRIQTMNLQSFKLHPGYVDSSPYETEFADAMTAAHAAAESAERSDAEKSLAISSRWKPKTDPERPIRATTPVRSRSPERLGQSDSSSDAVYSGDHDRGSRTDNKQTRKDLKALQDKIDILIADKFTQEQLNFVGNPYQDAPPGVNEVEGLEDEIERLVFGTEIEQVEHLIVATAEAKIVKEADKMVEVKILKGDAPMAEKPVAKRANRKLKEVKLEDTTEVAFCIHKSLSGIGVPHEVLGDIWVCLELERGVKMIIGRAERWERLP</sequence>
<evidence type="ECO:0000256" key="3">
    <source>
        <dbReference type="SAM" id="SignalP"/>
    </source>
</evidence>
<accession>A0A0D3B7J1</accession>
<reference evidence="4 5" key="1">
    <citation type="journal article" date="2014" name="Genome Biol.">
        <title>Transcriptome and methylome profiling reveals relics of genome dominance in the mesopolyploid Brassica oleracea.</title>
        <authorList>
            <person name="Parkin I.A."/>
            <person name="Koh C."/>
            <person name="Tang H."/>
            <person name="Robinson S.J."/>
            <person name="Kagale S."/>
            <person name="Clarke W.E."/>
            <person name="Town C.D."/>
            <person name="Nixon J."/>
            <person name="Krishnakumar V."/>
            <person name="Bidwell S.L."/>
            <person name="Denoeud F."/>
            <person name="Belcram H."/>
            <person name="Links M.G."/>
            <person name="Just J."/>
            <person name="Clarke C."/>
            <person name="Bender T."/>
            <person name="Huebert T."/>
            <person name="Mason A.S."/>
            <person name="Pires J.C."/>
            <person name="Barker G."/>
            <person name="Moore J."/>
            <person name="Walley P.G."/>
            <person name="Manoli S."/>
            <person name="Batley J."/>
            <person name="Edwards D."/>
            <person name="Nelson M.N."/>
            <person name="Wang X."/>
            <person name="Paterson A.H."/>
            <person name="King G."/>
            <person name="Bancroft I."/>
            <person name="Chalhoub B."/>
            <person name="Sharpe A.G."/>
        </authorList>
    </citation>
    <scope>NUCLEOTIDE SEQUENCE</scope>
    <source>
        <strain evidence="4 5">cv. TO1000</strain>
    </source>
</reference>
<proteinExistence type="inferred from homology"/>
<feature type="region of interest" description="Disordered" evidence="2">
    <location>
        <begin position="116"/>
        <end position="185"/>
    </location>
</feature>
<dbReference type="AlphaFoldDB" id="A0A0D3B7J1"/>
<feature type="signal peptide" evidence="3">
    <location>
        <begin position="1"/>
        <end position="20"/>
    </location>
</feature>
<keyword evidence="5" id="KW-1185">Reference proteome</keyword>
<dbReference type="STRING" id="109376.A0A0D3B7J1"/>
<dbReference type="Gramene" id="Bo3g042140.1">
    <property type="protein sequence ID" value="Bo3g042140.1"/>
    <property type="gene ID" value="Bo3g042140"/>
</dbReference>
<dbReference type="EnsemblPlants" id="Bo3g042140.1">
    <property type="protein sequence ID" value="Bo3g042140.1"/>
    <property type="gene ID" value="Bo3g042140"/>
</dbReference>
<organism evidence="4 5">
    <name type="scientific">Brassica oleracea var. oleracea</name>
    <dbReference type="NCBI Taxonomy" id="109376"/>
    <lineage>
        <taxon>Eukaryota</taxon>
        <taxon>Viridiplantae</taxon>
        <taxon>Streptophyta</taxon>
        <taxon>Embryophyta</taxon>
        <taxon>Tracheophyta</taxon>
        <taxon>Spermatophyta</taxon>
        <taxon>Magnoliopsida</taxon>
        <taxon>eudicotyledons</taxon>
        <taxon>Gunneridae</taxon>
        <taxon>Pentapetalae</taxon>
        <taxon>rosids</taxon>
        <taxon>malvids</taxon>
        <taxon>Brassicales</taxon>
        <taxon>Brassicaceae</taxon>
        <taxon>Brassiceae</taxon>
        <taxon>Brassica</taxon>
    </lineage>
</organism>
<protein>
    <submittedName>
        <fullName evidence="4">Uncharacterized protein</fullName>
    </submittedName>
</protein>
<evidence type="ECO:0000313" key="5">
    <source>
        <dbReference type="Proteomes" id="UP000032141"/>
    </source>
</evidence>
<dbReference type="InterPro" id="IPR005061">
    <property type="entry name" value="Ist1"/>
</dbReference>
<feature type="compositionally biased region" description="Basic and acidic residues" evidence="2">
    <location>
        <begin position="171"/>
        <end position="185"/>
    </location>
</feature>
<dbReference type="PANTHER" id="PTHR12161:SF69">
    <property type="entry name" value="REGULATOR OF VPS4 ACTIVITY IN THE MVB PATHWAY PROTEIN"/>
    <property type="match status" value="1"/>
</dbReference>
<dbReference type="Proteomes" id="UP000032141">
    <property type="component" value="Chromosome C3"/>
</dbReference>
<feature type="chain" id="PRO_5002257401" evidence="3">
    <location>
        <begin position="21"/>
        <end position="344"/>
    </location>
</feature>
<keyword evidence="3" id="KW-0732">Signal</keyword>
<evidence type="ECO:0000256" key="1">
    <source>
        <dbReference type="ARBA" id="ARBA00005536"/>
    </source>
</evidence>
<dbReference type="Gene3D" id="1.20.1260.60">
    <property type="entry name" value="Vacuolar protein sorting-associated protein Ist1"/>
    <property type="match status" value="1"/>
</dbReference>
<dbReference type="HOGENOM" id="CLU_807403_0_0_1"/>
<name>A0A0D3B7J1_BRAOL</name>